<dbReference type="Proteomes" id="UP001058074">
    <property type="component" value="Unassembled WGS sequence"/>
</dbReference>
<gene>
    <name evidence="1" type="ORF">rsdtw13_26280</name>
</gene>
<accession>A0ACB5RE35</accession>
<sequence length="371" mass="41817">MQNFFQDLKDNLVNQYYECPAYKLICDNQGFNPSINLNSEKDIEQVPFVTTTLFKKSAEIFTDLLRVPLDKIDKWTMSSSTSGDPSIVGRSATDLVQIKKFMDKNVSEYDCVFYPEPEVMKRLRSQMVHGKPTESYIGNILDMYEFNDNAVFLLEADGEELNINLDAFETFLREHNNLEHHVSIKGSTILLYNTINLLKEKIRPVNLGKNTIVQTGGGGWDGKKGSLSVGTTLKRQDFVEEISSFLGIPEENFIDSYSFTENSFPISGHYSKEYKDYLFHIPEYGKVIIRDIKTLKSLYNPGDRGFIQMLNAYGTSAFAGASILVDDIGEIVSMDKCPDCGQRVMTIKLIGRVKGAEAKGCGATLNVKEEK</sequence>
<protein>
    <submittedName>
        <fullName evidence="1">Acyl-protein synthetase</fullName>
    </submittedName>
</protein>
<evidence type="ECO:0000313" key="1">
    <source>
        <dbReference type="EMBL" id="GKX67370.1"/>
    </source>
</evidence>
<organism evidence="1 2">
    <name type="scientific">Inconstantimicrobium mannanitabidum</name>
    <dbReference type="NCBI Taxonomy" id="1604901"/>
    <lineage>
        <taxon>Bacteria</taxon>
        <taxon>Bacillati</taxon>
        <taxon>Bacillota</taxon>
        <taxon>Clostridia</taxon>
        <taxon>Eubacteriales</taxon>
        <taxon>Clostridiaceae</taxon>
        <taxon>Inconstantimicrobium</taxon>
    </lineage>
</organism>
<name>A0ACB5RE35_9CLOT</name>
<reference evidence="1" key="1">
    <citation type="journal article" date="2025" name="Int. J. Syst. Evol. Microbiol.">
        <title>Inconstantimicrobium mannanitabidum sp. nov., a novel member of the family Clostridiaceae isolated from anoxic soil under the treatment of reductive soil disinfestation.</title>
        <authorList>
            <person name="Ueki A."/>
            <person name="Tonouchi A."/>
            <person name="Honma S."/>
            <person name="Kaku N."/>
            <person name="Ueki K."/>
        </authorList>
    </citation>
    <scope>NUCLEOTIDE SEQUENCE</scope>
    <source>
        <strain evidence="1">TW13</strain>
    </source>
</reference>
<keyword evidence="2" id="KW-1185">Reference proteome</keyword>
<proteinExistence type="predicted"/>
<dbReference type="EMBL" id="BROD01000001">
    <property type="protein sequence ID" value="GKX67370.1"/>
    <property type="molecule type" value="Genomic_DNA"/>
</dbReference>
<comment type="caution">
    <text evidence="1">The sequence shown here is derived from an EMBL/GenBank/DDBJ whole genome shotgun (WGS) entry which is preliminary data.</text>
</comment>
<evidence type="ECO:0000313" key="2">
    <source>
        <dbReference type="Proteomes" id="UP001058074"/>
    </source>
</evidence>